<evidence type="ECO:0000313" key="4">
    <source>
        <dbReference type="Proteomes" id="UP001202674"/>
    </source>
</evidence>
<keyword evidence="1" id="KW-0472">Membrane</keyword>
<name>A0AAE3K4N4_9EURY</name>
<reference evidence="3 4" key="1">
    <citation type="journal article" date="2022" name="Syst. Appl. Microbiol.">
        <title>Natronocalculus amylovorans gen. nov., sp. nov., and Natranaeroarchaeum aerophilus sp. nov., dominant culturable amylolytic natronoarchaea from hypersaline soda lakes in southwestern Siberia.</title>
        <authorList>
            <person name="Sorokin D.Y."/>
            <person name="Elcheninov A.G."/>
            <person name="Khizhniak T.V."/>
            <person name="Koenen M."/>
            <person name="Bale N.J."/>
            <person name="Damste J.S.S."/>
            <person name="Kublanov I.V."/>
        </authorList>
    </citation>
    <scope>NUCLEOTIDE SEQUENCE [LARGE SCALE GENOMIC DNA]</scope>
    <source>
        <strain evidence="3 4">AArc-St1-1</strain>
    </source>
</reference>
<keyword evidence="4" id="KW-1185">Reference proteome</keyword>
<gene>
    <name evidence="3" type="ORF">AArcSt11_03695</name>
</gene>
<dbReference type="RefSeq" id="WP_250594732.1">
    <property type="nucleotide sequence ID" value="NZ_JAKRVY010000001.1"/>
</dbReference>
<dbReference type="Proteomes" id="UP001202674">
    <property type="component" value="Unassembled WGS sequence"/>
</dbReference>
<organism evidence="3 4">
    <name type="scientific">Natranaeroarchaeum aerophilus</name>
    <dbReference type="NCBI Taxonomy" id="2917711"/>
    <lineage>
        <taxon>Archaea</taxon>
        <taxon>Methanobacteriati</taxon>
        <taxon>Methanobacteriota</taxon>
        <taxon>Stenosarchaea group</taxon>
        <taxon>Halobacteria</taxon>
        <taxon>Halobacteriales</taxon>
        <taxon>Natronoarchaeaceae</taxon>
        <taxon>Natranaeroarchaeum</taxon>
    </lineage>
</organism>
<protein>
    <submittedName>
        <fullName evidence="3">DUF4395 domain-containing protein</fullName>
    </submittedName>
</protein>
<feature type="transmembrane region" description="Helical" evidence="1">
    <location>
        <begin position="34"/>
        <end position="53"/>
    </location>
</feature>
<comment type="caution">
    <text evidence="3">The sequence shown here is derived from an EMBL/GenBank/DDBJ whole genome shotgun (WGS) entry which is preliminary data.</text>
</comment>
<feature type="domain" description="DUF4395" evidence="2">
    <location>
        <begin position="8"/>
        <end position="141"/>
    </location>
</feature>
<accession>A0AAE3K4N4</accession>
<dbReference type="AlphaFoldDB" id="A0AAE3K4N4"/>
<evidence type="ECO:0000256" key="1">
    <source>
        <dbReference type="SAM" id="Phobius"/>
    </source>
</evidence>
<dbReference type="EMBL" id="JAKRVY010000001">
    <property type="protein sequence ID" value="MCL9812755.1"/>
    <property type="molecule type" value="Genomic_DNA"/>
</dbReference>
<evidence type="ECO:0000259" key="2">
    <source>
        <dbReference type="Pfam" id="PF14340"/>
    </source>
</evidence>
<dbReference type="InterPro" id="IPR025508">
    <property type="entry name" value="DUF4395"/>
</dbReference>
<keyword evidence="1" id="KW-0812">Transmembrane</keyword>
<evidence type="ECO:0000313" key="3">
    <source>
        <dbReference type="EMBL" id="MCL9812755.1"/>
    </source>
</evidence>
<keyword evidence="1" id="KW-1133">Transmembrane helix</keyword>
<feature type="transmembrane region" description="Helical" evidence="1">
    <location>
        <begin position="84"/>
        <end position="105"/>
    </location>
</feature>
<sequence length="163" mass="17450">MSPASGTVDPRAPRFGQGVTAALALGGVVLQEPVLIYILTALLVVAVASRWRIDPYRFLWLRVRRFVDPPTTTESALPHRFARVVGAMFTSVASICLVVAGVTGIGSLALVGYGLIGIVGVLAALGAFANFCLGCRMYRQVSLFKGWKLLTTPAEDIEEMARL</sequence>
<feature type="transmembrane region" description="Helical" evidence="1">
    <location>
        <begin position="111"/>
        <end position="133"/>
    </location>
</feature>
<proteinExistence type="predicted"/>
<dbReference type="Pfam" id="PF14340">
    <property type="entry name" value="DUF4395"/>
    <property type="match status" value="1"/>
</dbReference>